<keyword evidence="3" id="KW-0238">DNA-binding</keyword>
<comment type="caution">
    <text evidence="6">The sequence shown here is derived from an EMBL/GenBank/DDBJ whole genome shotgun (WGS) entry which is preliminary data.</text>
</comment>
<proteinExistence type="inferred from homology"/>
<dbReference type="InterPro" id="IPR005119">
    <property type="entry name" value="LysR_subst-bd"/>
</dbReference>
<feature type="domain" description="HTH lysR-type" evidence="5">
    <location>
        <begin position="18"/>
        <end position="75"/>
    </location>
</feature>
<dbReference type="SUPFAM" id="SSF46785">
    <property type="entry name" value="Winged helix' DNA-binding domain"/>
    <property type="match status" value="1"/>
</dbReference>
<dbReference type="InterPro" id="IPR050950">
    <property type="entry name" value="HTH-type_LysR_regulators"/>
</dbReference>
<dbReference type="PRINTS" id="PR00039">
    <property type="entry name" value="HTHLYSR"/>
</dbReference>
<comment type="similarity">
    <text evidence="1">Belongs to the LysR transcriptional regulatory family.</text>
</comment>
<dbReference type="PANTHER" id="PTHR30419">
    <property type="entry name" value="HTH-TYPE TRANSCRIPTIONAL REGULATOR YBHD"/>
    <property type="match status" value="1"/>
</dbReference>
<gene>
    <name evidence="6" type="ORF">FD12_GL002317</name>
</gene>
<organism evidence="6 7">
    <name type="scientific">Lentilactobacillus rapi DSM 19907 = JCM 15042</name>
    <dbReference type="NCBI Taxonomy" id="1423795"/>
    <lineage>
        <taxon>Bacteria</taxon>
        <taxon>Bacillati</taxon>
        <taxon>Bacillota</taxon>
        <taxon>Bacilli</taxon>
        <taxon>Lactobacillales</taxon>
        <taxon>Lactobacillaceae</taxon>
        <taxon>Lentilactobacillus</taxon>
    </lineage>
</organism>
<evidence type="ECO:0000256" key="3">
    <source>
        <dbReference type="ARBA" id="ARBA00023125"/>
    </source>
</evidence>
<evidence type="ECO:0000259" key="5">
    <source>
        <dbReference type="PROSITE" id="PS50931"/>
    </source>
</evidence>
<evidence type="ECO:0000256" key="2">
    <source>
        <dbReference type="ARBA" id="ARBA00023015"/>
    </source>
</evidence>
<dbReference type="InterPro" id="IPR000847">
    <property type="entry name" value="LysR_HTH_N"/>
</dbReference>
<dbReference type="PROSITE" id="PS50931">
    <property type="entry name" value="HTH_LYSR"/>
    <property type="match status" value="1"/>
</dbReference>
<reference evidence="6 7" key="1">
    <citation type="journal article" date="2015" name="Genome Announc.">
        <title>Expanding the biotechnology potential of lactobacilli through comparative genomics of 213 strains and associated genera.</title>
        <authorList>
            <person name="Sun Z."/>
            <person name="Harris H.M."/>
            <person name="McCann A."/>
            <person name="Guo C."/>
            <person name="Argimon S."/>
            <person name="Zhang W."/>
            <person name="Yang X."/>
            <person name="Jeffery I.B."/>
            <person name="Cooney J.C."/>
            <person name="Kagawa T.F."/>
            <person name="Liu W."/>
            <person name="Song Y."/>
            <person name="Salvetti E."/>
            <person name="Wrobel A."/>
            <person name="Rasinkangas P."/>
            <person name="Parkhill J."/>
            <person name="Rea M.C."/>
            <person name="O'Sullivan O."/>
            <person name="Ritari J."/>
            <person name="Douillard F.P."/>
            <person name="Paul Ross R."/>
            <person name="Yang R."/>
            <person name="Briner A.E."/>
            <person name="Felis G.E."/>
            <person name="de Vos W.M."/>
            <person name="Barrangou R."/>
            <person name="Klaenhammer T.R."/>
            <person name="Caufield P.W."/>
            <person name="Cui Y."/>
            <person name="Zhang H."/>
            <person name="O'Toole P.W."/>
        </authorList>
    </citation>
    <scope>NUCLEOTIDE SEQUENCE [LARGE SCALE GENOMIC DNA]</scope>
    <source>
        <strain evidence="6 7">DSM 19907</strain>
    </source>
</reference>
<evidence type="ECO:0000313" key="7">
    <source>
        <dbReference type="Proteomes" id="UP000051977"/>
    </source>
</evidence>
<accession>A0ABR5PDR6</accession>
<dbReference type="Gene3D" id="1.10.10.10">
    <property type="entry name" value="Winged helix-like DNA-binding domain superfamily/Winged helix DNA-binding domain"/>
    <property type="match status" value="1"/>
</dbReference>
<keyword evidence="4" id="KW-0804">Transcription</keyword>
<keyword evidence="2" id="KW-0805">Transcription regulation</keyword>
<dbReference type="Proteomes" id="UP000051977">
    <property type="component" value="Unassembled WGS sequence"/>
</dbReference>
<keyword evidence="7" id="KW-1185">Reference proteome</keyword>
<dbReference type="Pfam" id="PF00126">
    <property type="entry name" value="HTH_1"/>
    <property type="match status" value="1"/>
</dbReference>
<evidence type="ECO:0000313" key="6">
    <source>
        <dbReference type="EMBL" id="KRL16961.1"/>
    </source>
</evidence>
<evidence type="ECO:0000256" key="4">
    <source>
        <dbReference type="ARBA" id="ARBA00023163"/>
    </source>
</evidence>
<dbReference type="PANTHER" id="PTHR30419:SF8">
    <property type="entry name" value="NITROGEN ASSIMILATION TRANSCRIPTIONAL ACTIVATOR-RELATED"/>
    <property type="match status" value="1"/>
</dbReference>
<dbReference type="SUPFAM" id="SSF53850">
    <property type="entry name" value="Periplasmic binding protein-like II"/>
    <property type="match status" value="1"/>
</dbReference>
<dbReference type="InterPro" id="IPR036388">
    <property type="entry name" value="WH-like_DNA-bd_sf"/>
</dbReference>
<dbReference type="InterPro" id="IPR036390">
    <property type="entry name" value="WH_DNA-bd_sf"/>
</dbReference>
<evidence type="ECO:0000256" key="1">
    <source>
        <dbReference type="ARBA" id="ARBA00009437"/>
    </source>
</evidence>
<sequence>MINNGNQQVSDNNGVIHMNINDLQYYVSLSQEKNFSKVAQQYHVSQPTVSAAIKRLETQFASQLLVRGNPHQAITLTPAGEQLLAHANEMLYHFRLATVEIQNSHRQHLVMGMPPIIETNYFPRIAKQLPDHYLENLDTVEEGSLSALKDLKYGKLDISFLGYVDEIDDSEIQIDEFDRQPFSILVTKQNPLAKRTTIAFRELKGQPFILFKNSFVHDQVFRTLAQANHMRPAVIFRSIETQSIINLVAQDVGIGLLSNAVKVTNPNVVLLKLTDTPQPKFKLGLATRKDTVFSPSQAKIIEKIRQVTFHSSKS</sequence>
<dbReference type="Gene3D" id="3.40.190.290">
    <property type="match status" value="1"/>
</dbReference>
<protein>
    <submittedName>
        <fullName evidence="6">LysR substrate binding domain protein</fullName>
    </submittedName>
</protein>
<name>A0ABR5PDR6_9LACO</name>
<dbReference type="EMBL" id="AZEI01000048">
    <property type="protein sequence ID" value="KRL16961.1"/>
    <property type="molecule type" value="Genomic_DNA"/>
</dbReference>
<dbReference type="Pfam" id="PF03466">
    <property type="entry name" value="LysR_substrate"/>
    <property type="match status" value="1"/>
</dbReference>